<protein>
    <submittedName>
        <fullName evidence="1">Uncharacterized protein</fullName>
    </submittedName>
</protein>
<name>A0A0F9JFY5_9ZZZZ</name>
<reference evidence="1" key="1">
    <citation type="journal article" date="2015" name="Nature">
        <title>Complex archaea that bridge the gap between prokaryotes and eukaryotes.</title>
        <authorList>
            <person name="Spang A."/>
            <person name="Saw J.H."/>
            <person name="Jorgensen S.L."/>
            <person name="Zaremba-Niedzwiedzka K."/>
            <person name="Martijn J."/>
            <person name="Lind A.E."/>
            <person name="van Eijk R."/>
            <person name="Schleper C."/>
            <person name="Guy L."/>
            <person name="Ettema T.J."/>
        </authorList>
    </citation>
    <scope>NUCLEOTIDE SEQUENCE</scope>
</reference>
<comment type="caution">
    <text evidence="1">The sequence shown here is derived from an EMBL/GenBank/DDBJ whole genome shotgun (WGS) entry which is preliminary data.</text>
</comment>
<evidence type="ECO:0000313" key="1">
    <source>
        <dbReference type="EMBL" id="KKM04721.1"/>
    </source>
</evidence>
<gene>
    <name evidence="1" type="ORF">LCGC14_1761370</name>
</gene>
<dbReference type="AlphaFoldDB" id="A0A0F9JFY5"/>
<dbReference type="EMBL" id="LAZR01016391">
    <property type="protein sequence ID" value="KKM04721.1"/>
    <property type="molecule type" value="Genomic_DNA"/>
</dbReference>
<organism evidence="1">
    <name type="scientific">marine sediment metagenome</name>
    <dbReference type="NCBI Taxonomy" id="412755"/>
    <lineage>
        <taxon>unclassified sequences</taxon>
        <taxon>metagenomes</taxon>
        <taxon>ecological metagenomes</taxon>
    </lineage>
</organism>
<accession>A0A0F9JFY5</accession>
<proteinExistence type="predicted"/>
<sequence>MDDIAKEIEIICEENKEDEYKDSLMEMIQALDRSQQAVKKAYNLFRSKSFTKN</sequence>